<accession>A0A915XHW1</accession>
<evidence type="ECO:0000256" key="3">
    <source>
        <dbReference type="ARBA" id="ARBA00022806"/>
    </source>
</evidence>
<dbReference type="AlphaFoldDB" id="A0A915XHW1"/>
<keyword evidence="4 5" id="KW-0067">ATP-binding</keyword>
<evidence type="ECO:0000259" key="7">
    <source>
        <dbReference type="PROSITE" id="PS51198"/>
    </source>
</evidence>
<evidence type="ECO:0000256" key="4">
    <source>
        <dbReference type="ARBA" id="ARBA00022840"/>
    </source>
</evidence>
<dbReference type="KEGG" id="ddu:GF1_15000"/>
<dbReference type="CDD" id="cd18807">
    <property type="entry name" value="SF1_C_UvrD"/>
    <property type="match status" value="1"/>
</dbReference>
<keyword evidence="3 5" id="KW-0347">Helicase</keyword>
<dbReference type="GO" id="GO:0016787">
    <property type="term" value="F:hydrolase activity"/>
    <property type="evidence" value="ECO:0007669"/>
    <property type="project" value="UniProtKB-UniRule"/>
</dbReference>
<feature type="region of interest" description="Disordered" evidence="6">
    <location>
        <begin position="441"/>
        <end position="480"/>
    </location>
</feature>
<feature type="domain" description="UvrD-like helicase ATP-binding" evidence="7">
    <location>
        <begin position="470"/>
        <end position="719"/>
    </location>
</feature>
<evidence type="ECO:0000259" key="8">
    <source>
        <dbReference type="PROSITE" id="PS51217"/>
    </source>
</evidence>
<dbReference type="PROSITE" id="PS51217">
    <property type="entry name" value="UVRD_HELICASE_CTER"/>
    <property type="match status" value="1"/>
</dbReference>
<protein>
    <submittedName>
        <fullName evidence="9">DNA helicase</fullName>
    </submittedName>
</protein>
<keyword evidence="1 5" id="KW-0547">Nucleotide-binding</keyword>
<name>A0A915XHW1_9BACT</name>
<dbReference type="GO" id="GO:0005524">
    <property type="term" value="F:ATP binding"/>
    <property type="evidence" value="ECO:0007669"/>
    <property type="project" value="UniProtKB-UniRule"/>
</dbReference>
<feature type="domain" description="UvrD-like helicase C-terminal" evidence="8">
    <location>
        <begin position="720"/>
        <end position="999"/>
    </location>
</feature>
<dbReference type="RefSeq" id="WP_267928993.1">
    <property type="nucleotide sequence ID" value="NZ_AP024233.1"/>
</dbReference>
<dbReference type="SUPFAM" id="SSF89550">
    <property type="entry name" value="PHP domain-like"/>
    <property type="match status" value="1"/>
</dbReference>
<evidence type="ECO:0000256" key="6">
    <source>
        <dbReference type="SAM" id="MobiDB-lite"/>
    </source>
</evidence>
<evidence type="ECO:0000313" key="9">
    <source>
        <dbReference type="EMBL" id="BCO09124.1"/>
    </source>
</evidence>
<evidence type="ECO:0000256" key="2">
    <source>
        <dbReference type="ARBA" id="ARBA00022801"/>
    </source>
</evidence>
<dbReference type="InterPro" id="IPR016195">
    <property type="entry name" value="Pol/histidinol_Pase-like"/>
</dbReference>
<dbReference type="InterPro" id="IPR014017">
    <property type="entry name" value="DNA_helicase_UvrD-like_C"/>
</dbReference>
<dbReference type="InterPro" id="IPR027417">
    <property type="entry name" value="P-loop_NTPase"/>
</dbReference>
<dbReference type="CDD" id="cd17932">
    <property type="entry name" value="DEXQc_UvrD"/>
    <property type="match status" value="1"/>
</dbReference>
<feature type="binding site" evidence="5">
    <location>
        <begin position="491"/>
        <end position="498"/>
    </location>
    <ligand>
        <name>ATP</name>
        <dbReference type="ChEBI" id="CHEBI:30616"/>
    </ligand>
</feature>
<proteinExistence type="predicted"/>
<dbReference type="Gene3D" id="3.20.20.140">
    <property type="entry name" value="Metal-dependent hydrolases"/>
    <property type="match status" value="1"/>
</dbReference>
<dbReference type="CDD" id="cd19067">
    <property type="entry name" value="PfuEndoQ-like"/>
    <property type="match status" value="1"/>
</dbReference>
<dbReference type="Gene3D" id="1.10.486.10">
    <property type="entry name" value="PCRA, domain 4"/>
    <property type="match status" value="1"/>
</dbReference>
<dbReference type="Pfam" id="PF00580">
    <property type="entry name" value="UvrD-helicase"/>
    <property type="match status" value="2"/>
</dbReference>
<organism evidence="9 10">
    <name type="scientific">Desulfolithobacter dissulfuricans</name>
    <dbReference type="NCBI Taxonomy" id="2795293"/>
    <lineage>
        <taxon>Bacteria</taxon>
        <taxon>Pseudomonadati</taxon>
        <taxon>Thermodesulfobacteriota</taxon>
        <taxon>Desulfobulbia</taxon>
        <taxon>Desulfobulbales</taxon>
        <taxon>Desulfobulbaceae</taxon>
        <taxon>Desulfolithobacter</taxon>
    </lineage>
</organism>
<dbReference type="Proteomes" id="UP001063350">
    <property type="component" value="Chromosome"/>
</dbReference>
<dbReference type="PANTHER" id="PTHR40084:SF1">
    <property type="entry name" value="PHOSPHOTRANSFERASE"/>
    <property type="match status" value="1"/>
</dbReference>
<dbReference type="Gene3D" id="3.40.50.300">
    <property type="entry name" value="P-loop containing nucleotide triphosphate hydrolases"/>
    <property type="match status" value="2"/>
</dbReference>
<dbReference type="EMBL" id="AP024233">
    <property type="protein sequence ID" value="BCO09124.1"/>
    <property type="molecule type" value="Genomic_DNA"/>
</dbReference>
<dbReference type="PROSITE" id="PS51198">
    <property type="entry name" value="UVRD_HELICASE_ATP_BIND"/>
    <property type="match status" value="1"/>
</dbReference>
<keyword evidence="10" id="KW-1185">Reference proteome</keyword>
<dbReference type="InterPro" id="IPR014016">
    <property type="entry name" value="UvrD-like_ATP-bd"/>
</dbReference>
<dbReference type="SUPFAM" id="SSF52540">
    <property type="entry name" value="P-loop containing nucleoside triphosphate hydrolases"/>
    <property type="match status" value="1"/>
</dbReference>
<dbReference type="PANTHER" id="PTHR40084">
    <property type="entry name" value="PHOSPHOHYDROLASE, PHP FAMILY"/>
    <property type="match status" value="1"/>
</dbReference>
<gene>
    <name evidence="9" type="ORF">GF1_15000</name>
</gene>
<sequence length="1112" mass="123777">MRYIADLHIHSMYSRATSKASHIPGLAAWAAIKGIQVLGTGDFTHPAWFAHLQEHLEEAEPGLYRLRQDVRPVDLGRILPVGVQPPDTSQIRFVLTAEISLIYKRGGRVRKVHNVIFAPDFASVRRLNSRLAGIGNLEADGRPILGLDSRDLLEIVLETVPDGVLVPAHIWTPWFSLFGSKSGFDDIEECFGDLTPHVFALETGLSSDPDMNRRISGLDRYTLISNSDCHSPQKLGREANLFDTGFSYPEMMAAIRRPQDESGKQVFAATIEFYPEEGKYHCDGHRKCGVCLEPAQSVEHGGICPVCGRPLTIGVLYRVMELADRPEAVYPPGSPAVHSLIPLPEILSELLGTGPATKRVMTAYAGLINRFGSEFDILLQLPIGDIADHGSPMLAEAIDRVRKGRVIRQPGFDGQFGVIKVFSPEERDRLAGQLQLFGVSPARPRKKKESRPPAFPEKALTQKDRAEPAATANPEQEAAIHSPGRRIIVTAGPGTGKTYTLVQRVIHQLRAEPNTAHTVITFTNKAADEVRERILVAVGSGADVRVATFHGYCLHWLRQYRPQLQVAGPGLRRLVLRRLFPDLSITRLRQRATRIGVLLGHRSSPRPAWFASYMEYLEDNHLVDIDGVVPAMLELLGDATIRDQIVRHTGHLLVDEFQDCNEAQYLLVRELASECPVFVIGDPDQAIYGFRGADPCWFFRFIDELAPEKYHLFRNYRSGETIVRAAARVIANNRRSSTGQPVVCHRKAEGRIYHHQADNESAEARFVVGRIQDLLGGTSHRVIDGLQHNQLFVDSEEKGFEAGLGDIAVLYRTGRQAEVLATACGEASIPVQVVDLVPYYSKGDLRILYHWILLAADRADSGQLLDLLRREEGVGSRTLAGLEGTLPCSGPIPAGDLADLIASGVEPGADRRLSSFLSLARRMRDLWNQGDPEPFLSELIDRYKLDRQEPEMVRFFQLAATFGQDLDGFARHLQDYSTSPVYDPGAEAVTLMTLHAAKGLEFPVVFLVGVEEDLLPMGRRQPAGQDCGESADAGDEMTHLEEERRLFYVGMTRSSRLLFLSHCRTRMVHGKRCLCTRSRFIDEIGPAALHEITHTAPRTRRKKRSSRQLRLF</sequence>
<evidence type="ECO:0000256" key="5">
    <source>
        <dbReference type="PROSITE-ProRule" id="PRU00560"/>
    </source>
</evidence>
<keyword evidence="2 5" id="KW-0378">Hydrolase</keyword>
<evidence type="ECO:0000313" key="10">
    <source>
        <dbReference type="Proteomes" id="UP001063350"/>
    </source>
</evidence>
<evidence type="ECO:0000256" key="1">
    <source>
        <dbReference type="ARBA" id="ARBA00022741"/>
    </source>
</evidence>
<dbReference type="GO" id="GO:0004386">
    <property type="term" value="F:helicase activity"/>
    <property type="evidence" value="ECO:0007669"/>
    <property type="project" value="UniProtKB-UniRule"/>
</dbReference>
<reference evidence="9" key="1">
    <citation type="submission" date="2020-12" db="EMBL/GenBank/DDBJ databases">
        <title>Desulfobium dissulfuricans gen. nov., sp. nov., a novel mesophilic, sulfate-reducing bacterium isolated from a deep-sea hydrothermal vent.</title>
        <authorList>
            <person name="Hashimoto Y."/>
            <person name="Tame A."/>
            <person name="Sawayama S."/>
            <person name="Miyazaki J."/>
            <person name="Takai K."/>
            <person name="Nakagawa S."/>
        </authorList>
    </citation>
    <scope>NUCLEOTIDE SEQUENCE</scope>
    <source>
        <strain evidence="9">GF1</strain>
    </source>
</reference>
<dbReference type="Pfam" id="PF13361">
    <property type="entry name" value="UvrD_C"/>
    <property type="match status" value="2"/>
</dbReference>